<gene>
    <name evidence="3" type="ORF">EDC39_106196</name>
</gene>
<evidence type="ECO:0000259" key="2">
    <source>
        <dbReference type="Pfam" id="PF13435"/>
    </source>
</evidence>
<keyword evidence="1" id="KW-0732">Signal</keyword>
<reference evidence="3 4" key="1">
    <citation type="submission" date="2019-07" db="EMBL/GenBank/DDBJ databases">
        <title>Genomic Encyclopedia of Type Strains, Phase IV (KMG-IV): sequencing the most valuable type-strain genomes for metagenomic binning, comparative biology and taxonomic classification.</title>
        <authorList>
            <person name="Goeker M."/>
        </authorList>
    </citation>
    <scope>NUCLEOTIDE SEQUENCE [LARGE SCALE GENOMIC DNA]</scope>
    <source>
        <strain evidence="3 4">SS015</strain>
    </source>
</reference>
<comment type="caution">
    <text evidence="3">The sequence shown here is derived from an EMBL/GenBank/DDBJ whole genome shotgun (WGS) entry which is preliminary data.</text>
</comment>
<evidence type="ECO:0000256" key="1">
    <source>
        <dbReference type="SAM" id="SignalP"/>
    </source>
</evidence>
<dbReference type="Proteomes" id="UP000324159">
    <property type="component" value="Unassembled WGS sequence"/>
</dbReference>
<feature type="chain" id="PRO_5022675719" evidence="1">
    <location>
        <begin position="21"/>
        <end position="922"/>
    </location>
</feature>
<dbReference type="Gene3D" id="3.90.10.10">
    <property type="entry name" value="Cytochrome C3"/>
    <property type="match status" value="1"/>
</dbReference>
<evidence type="ECO:0000313" key="3">
    <source>
        <dbReference type="EMBL" id="TYO98590.1"/>
    </source>
</evidence>
<feature type="domain" description="Cytochrome c-552/4" evidence="2">
    <location>
        <begin position="216"/>
        <end position="256"/>
    </location>
</feature>
<feature type="signal peptide" evidence="1">
    <location>
        <begin position="1"/>
        <end position="20"/>
    </location>
</feature>
<organism evidence="3 4">
    <name type="scientific">Geothermobacter ehrlichii</name>
    <dbReference type="NCBI Taxonomy" id="213224"/>
    <lineage>
        <taxon>Bacteria</taxon>
        <taxon>Pseudomonadati</taxon>
        <taxon>Thermodesulfobacteriota</taxon>
        <taxon>Desulfuromonadia</taxon>
        <taxon>Desulfuromonadales</taxon>
        <taxon>Geothermobacteraceae</taxon>
        <taxon>Geothermobacter</taxon>
    </lineage>
</organism>
<dbReference type="AlphaFoldDB" id="A0A5D3WJ94"/>
<protein>
    <submittedName>
        <fullName evidence="3">Cytochrome c554/c'-like protein</fullName>
    </submittedName>
</protein>
<accession>A0A5D3WJ94</accession>
<dbReference type="InterPro" id="IPR023155">
    <property type="entry name" value="Cyt_c-552/4"/>
</dbReference>
<dbReference type="RefSeq" id="WP_148895960.1">
    <property type="nucleotide sequence ID" value="NZ_VNIB01000006.1"/>
</dbReference>
<proteinExistence type="predicted"/>
<name>A0A5D3WJ94_9BACT</name>
<dbReference type="InterPro" id="IPR036280">
    <property type="entry name" value="Multihaem_cyt_sf"/>
</dbReference>
<sequence>MSRKLIVLFVATLLVAPLWGCGSNRDSSGSATTATSDEAIVRATAYVGSDRCGGCHATKHDGWLATAHTKKLRDGSLEVNYINDVDNSGRADFFDAVPLDLSTTANFAKFGAKAPILGSDQGGPYVEIDGTKYYIRYTLGGSPNINATDGDTNSDGLILNDEAQWKQRYIVQIGKSHYILPIQYNAQTGEYVTYDESKWYADDGAGGYVVTPPDKNDSYESRCAGCHVTGLTVALDGDEWTMSFVDSTVACEACHGPGGRHATSPTKDNIVNPATMTTDQDLNGDGVVDQIDNLYVRNYVCYQCHSRGSGKYTAGGTTLAYPSRAGANGEALMYLPGLDWKDYYDVTDDASKYWGGAPGTADFVASKSHHQQQQDFDYGPHAADKSYDHECFVCHDMHDASNKSMVVTELVEDGITVPIDTSNQTNPNDSSKLCLTCHAGFGDFAALTVAQVRNDPTAVTNAVIDHANEMAVMGHSDANCTDCHMPKTAKSAINVTDSAGNVISGDIAGHSLRIVWPSQSVQYPGLPNSCSNCHNADTIATGSNPVPGTDQILAWAKSGHGDETSDAWKHYDWDEGDVTTTPGSRQACQRCHTATGAMNYLSDPANYDPAENEFFLGLGKNQVLYCYGCHDGNDTNVHTPGAIVADYKDATGSSVVFPDLGNSNVCVACHAGRSNGQYIKDNFTTLSQQNFGSANSHYLAAAGILYKTIGYEYAGADYANVGFEHDEIGITAPNTGTGGPCAGCHMYDTGAGANHRFTPFAIDANGDPIDDTPAAVCTACHNGVDEEAWTQATFAAQADGYAAAIAALTAELEKKGIYYNAAAYPYFYNTSDPASQTFANAYASWPDADTLGAAFNLNLLNREPGAFAHNHLYAQRLIFDSIDFLDNGVLDGTIDLSAYPVAAEWYQEDGGNTADDNAVIRP</sequence>
<dbReference type="EMBL" id="VNIB01000006">
    <property type="protein sequence ID" value="TYO98590.1"/>
    <property type="molecule type" value="Genomic_DNA"/>
</dbReference>
<keyword evidence="4" id="KW-1185">Reference proteome</keyword>
<dbReference type="SUPFAM" id="SSF48695">
    <property type="entry name" value="Multiheme cytochromes"/>
    <property type="match status" value="3"/>
</dbReference>
<evidence type="ECO:0000313" key="4">
    <source>
        <dbReference type="Proteomes" id="UP000324159"/>
    </source>
</evidence>
<dbReference type="Gene3D" id="1.10.1130.10">
    <property type="entry name" value="Flavocytochrome C3, Chain A"/>
    <property type="match status" value="2"/>
</dbReference>
<dbReference type="Pfam" id="PF13435">
    <property type="entry name" value="Cytochrome_C554"/>
    <property type="match status" value="1"/>
</dbReference>
<dbReference type="OrthoDB" id="5477228at2"/>